<feature type="domain" description="SpoVT-AbrB" evidence="2">
    <location>
        <begin position="6"/>
        <end position="51"/>
    </location>
</feature>
<dbReference type="SUPFAM" id="SSF89447">
    <property type="entry name" value="AbrB/MazE/MraZ-like"/>
    <property type="match status" value="1"/>
</dbReference>
<dbReference type="GO" id="GO:0003677">
    <property type="term" value="F:DNA binding"/>
    <property type="evidence" value="ECO:0007669"/>
    <property type="project" value="InterPro"/>
</dbReference>
<comment type="caution">
    <text evidence="3">The sequence shown here is derived from an EMBL/GenBank/DDBJ whole genome shotgun (WGS) entry which is preliminary data.</text>
</comment>
<evidence type="ECO:0000313" key="3">
    <source>
        <dbReference type="EMBL" id="MBE0348305.1"/>
    </source>
</evidence>
<gene>
    <name evidence="3" type="ORF">PPEP_a4598</name>
</gene>
<protein>
    <recommendedName>
        <fullName evidence="2">SpoVT-AbrB domain-containing protein</fullName>
    </recommendedName>
</protein>
<dbReference type="RefSeq" id="WP_147389485.1">
    <property type="nucleotide sequence ID" value="NZ_AQHF01000032.1"/>
</dbReference>
<proteinExistence type="predicted"/>
<evidence type="ECO:0000313" key="4">
    <source>
        <dbReference type="Proteomes" id="UP000660708"/>
    </source>
</evidence>
<evidence type="ECO:0000256" key="1">
    <source>
        <dbReference type="SAM" id="MobiDB-lite"/>
    </source>
</evidence>
<feature type="region of interest" description="Disordered" evidence="1">
    <location>
        <begin position="63"/>
        <end position="87"/>
    </location>
</feature>
<dbReference type="EMBL" id="AQHF01000032">
    <property type="protein sequence ID" value="MBE0348305.1"/>
    <property type="molecule type" value="Genomic_DNA"/>
</dbReference>
<evidence type="ECO:0000259" key="2">
    <source>
        <dbReference type="SMART" id="SM00966"/>
    </source>
</evidence>
<dbReference type="Gene3D" id="2.10.260.10">
    <property type="match status" value="1"/>
</dbReference>
<dbReference type="GO" id="GO:0097351">
    <property type="term" value="F:toxin sequestering activity"/>
    <property type="evidence" value="ECO:0007669"/>
    <property type="project" value="InterPro"/>
</dbReference>
<sequence>METIIRKFGNSKGAIIPAALLKELDLDVNHKVDAKVESGRLVIEPIIETPEYSLDELLAQSPAESVALTDEDKEWLNSPTVGREQVE</sequence>
<dbReference type="PANTHER" id="PTHR40516">
    <property type="entry name" value="ANTITOXIN CHPS-RELATED"/>
    <property type="match status" value="1"/>
</dbReference>
<dbReference type="PANTHER" id="PTHR40516:SF1">
    <property type="entry name" value="ANTITOXIN CHPS-RELATED"/>
    <property type="match status" value="1"/>
</dbReference>
<accession>A0A8I0MYK7</accession>
<organism evidence="3 4">
    <name type="scientific">Pseudoalteromonas peptidolytica F12-50-A1</name>
    <dbReference type="NCBI Taxonomy" id="1315280"/>
    <lineage>
        <taxon>Bacteria</taxon>
        <taxon>Pseudomonadati</taxon>
        <taxon>Pseudomonadota</taxon>
        <taxon>Gammaproteobacteria</taxon>
        <taxon>Alteromonadales</taxon>
        <taxon>Pseudoalteromonadaceae</taxon>
        <taxon>Pseudoalteromonas</taxon>
    </lineage>
</organism>
<dbReference type="AlphaFoldDB" id="A0A8I0MYK7"/>
<keyword evidence="4" id="KW-1185">Reference proteome</keyword>
<dbReference type="InterPro" id="IPR037914">
    <property type="entry name" value="SpoVT-AbrB_sf"/>
</dbReference>
<name>A0A8I0MYK7_9GAMM</name>
<dbReference type="InterPro" id="IPR007159">
    <property type="entry name" value="SpoVT-AbrB_dom"/>
</dbReference>
<dbReference type="Proteomes" id="UP000660708">
    <property type="component" value="Unassembled WGS sequence"/>
</dbReference>
<dbReference type="SMART" id="SM00966">
    <property type="entry name" value="SpoVT_AbrB"/>
    <property type="match status" value="1"/>
</dbReference>
<dbReference type="InterPro" id="IPR039052">
    <property type="entry name" value="Antitox_PemI-like"/>
</dbReference>
<reference evidence="3 4" key="1">
    <citation type="submission" date="2015-06" db="EMBL/GenBank/DDBJ databases">
        <title>Genome sequence of Pseudoalteromonas peptidolytica.</title>
        <authorList>
            <person name="Xie B.-B."/>
            <person name="Rong J.-C."/>
            <person name="Qin Q.-L."/>
            <person name="Zhang Y.-Z."/>
        </authorList>
    </citation>
    <scope>NUCLEOTIDE SEQUENCE [LARGE SCALE GENOMIC DNA]</scope>
    <source>
        <strain evidence="3 4">F12-50-A1</strain>
    </source>
</reference>